<keyword evidence="2" id="KW-1185">Reference proteome</keyword>
<dbReference type="AlphaFoldDB" id="A0A235B835"/>
<dbReference type="InterPro" id="IPR046618">
    <property type="entry name" value="DUF6731"/>
</dbReference>
<evidence type="ECO:0000313" key="2">
    <source>
        <dbReference type="Proteomes" id="UP000215459"/>
    </source>
</evidence>
<dbReference type="Proteomes" id="UP000215459">
    <property type="component" value="Unassembled WGS sequence"/>
</dbReference>
<gene>
    <name evidence="1" type="ORF">CHM34_09800</name>
</gene>
<evidence type="ECO:0000313" key="1">
    <source>
        <dbReference type="EMBL" id="OYD07755.1"/>
    </source>
</evidence>
<dbReference type="Pfam" id="PF20505">
    <property type="entry name" value="DUF6731"/>
    <property type="match status" value="1"/>
</dbReference>
<dbReference type="RefSeq" id="WP_094264425.1">
    <property type="nucleotide sequence ID" value="NZ_NOWF01000005.1"/>
</dbReference>
<protein>
    <submittedName>
        <fullName evidence="1">Uncharacterized protein</fullName>
    </submittedName>
</protein>
<proteinExistence type="predicted"/>
<dbReference type="EMBL" id="NOWF01000005">
    <property type="protein sequence ID" value="OYD07755.1"/>
    <property type="molecule type" value="Genomic_DNA"/>
</dbReference>
<reference evidence="1 2" key="1">
    <citation type="submission" date="2017-07" db="EMBL/GenBank/DDBJ databases">
        <title>The genome sequence of Paludifilum halophilum highlights mechanisms for microbial adaptation to high salt environemnts.</title>
        <authorList>
            <person name="Belbahri L."/>
        </authorList>
    </citation>
    <scope>NUCLEOTIDE SEQUENCE [LARGE SCALE GENOMIC DNA]</scope>
    <source>
        <strain evidence="1 2">DSM 102817</strain>
    </source>
</reference>
<name>A0A235B835_9BACL</name>
<comment type="caution">
    <text evidence="1">The sequence shown here is derived from an EMBL/GenBank/DDBJ whole genome shotgun (WGS) entry which is preliminary data.</text>
</comment>
<organism evidence="1 2">
    <name type="scientific">Paludifilum halophilum</name>
    <dbReference type="NCBI Taxonomy" id="1642702"/>
    <lineage>
        <taxon>Bacteria</taxon>
        <taxon>Bacillati</taxon>
        <taxon>Bacillota</taxon>
        <taxon>Bacilli</taxon>
        <taxon>Bacillales</taxon>
        <taxon>Thermoactinomycetaceae</taxon>
        <taxon>Paludifilum</taxon>
    </lineage>
</organism>
<accession>A0A235B835</accession>
<sequence>MLFHDKEIFFDYFQVIFYPHGENPKDNNSEYYLYNLEPTINQWRELSHKDRTRNYKNERARLEDWGYKENKRLYHLQFCKLSDDNPPSLAREDEPTRPMNLEDDEFLGNKVSAIYDRLNSVLILQRNRESITRAGLEWYLTQFAKGNDIVKLRPILLPNIDEKIEDMRSIKKIDIKFADLNKMQATEEPTGLEKHLLSFKELEALNGQLVLSVGKARKSTLAIIKAKNLLRDIFKSKKHITSAKVKFEDDLSKLDLVDLIEQRLIDSEIYTYNPRDGIDHNDMVDIMIRKYEERRETIDIFLPKLEDD</sequence>